<dbReference type="Pfam" id="PF00795">
    <property type="entry name" value="CN_hydrolase"/>
    <property type="match status" value="1"/>
</dbReference>
<protein>
    <recommendedName>
        <fullName evidence="8">Apolipoprotein N-acyltransferase</fullName>
        <shortName evidence="8">ALP N-acyltransferase</shortName>
        <ecNumber evidence="8">2.3.1.269</ecNumber>
    </recommendedName>
</protein>
<accession>A0ABR9DS74</accession>
<evidence type="ECO:0000313" key="11">
    <source>
        <dbReference type="EMBL" id="MBD9699946.1"/>
    </source>
</evidence>
<keyword evidence="12" id="KW-1185">Reference proteome</keyword>
<feature type="region of interest" description="Disordered" evidence="9">
    <location>
        <begin position="1"/>
        <end position="21"/>
    </location>
</feature>
<name>A0ABR9DS74_9MICO</name>
<dbReference type="Pfam" id="PF20154">
    <property type="entry name" value="LNT_N"/>
    <property type="match status" value="1"/>
</dbReference>
<evidence type="ECO:0000256" key="9">
    <source>
        <dbReference type="SAM" id="MobiDB-lite"/>
    </source>
</evidence>
<evidence type="ECO:0000259" key="10">
    <source>
        <dbReference type="PROSITE" id="PS50263"/>
    </source>
</evidence>
<dbReference type="InterPro" id="IPR003010">
    <property type="entry name" value="C-N_Hydrolase"/>
</dbReference>
<dbReference type="PANTHER" id="PTHR38686:SF1">
    <property type="entry name" value="APOLIPOPROTEIN N-ACYLTRANSFERASE"/>
    <property type="match status" value="1"/>
</dbReference>
<comment type="caution">
    <text evidence="11">The sequence shown here is derived from an EMBL/GenBank/DDBJ whole genome shotgun (WGS) entry which is preliminary data.</text>
</comment>
<sequence length="539" mass="56361">MVTARTGRRPAPAPTAPEPTDARRVPGFLVASLAALGGWVTNLGFPDTDVWWLAILGVALLAVTFHATGTDGRNAWRSAGLGFVWGMAFFLPHIVWADVSVGALPWAALSVAQAGMVALAGAAFAWARRAPWLARREWLQPAVLAVVWTAVELLRSHYPFGGFPWGRIAFSQAGSPLGRLAWLGGAPLVSAATVFVAGLLAFGVVRLVQLRLTGPAGAVIVAAAVAASGMFVPVATRAETGTLRVGAVQGNVAEPGSGSFGHQLEVTGNHVDGTHAVAERAGEGGLDLVVWPENASDVDPRANTQGHALIEQAVEAAGVPLLFGTQEYVEGGRYNQAVLWTPDAGITQVYAKQVPAAFAEYIPWRGLFEKLSDKVALVQTDMLPGTEVGAVPVPVERLGRDVVVAPIICFEVAYDRIARSAVQAGAELLLVPTNNSNFGYTAESTQQLAMTRLRAIETGRAAIQISTVGVSGVVDPAGRVLERTGLFTAEQLLAEVPLRTSSTPAVVLGGWIELAVALGASLLVGVGIVSGARSRSRRK</sequence>
<dbReference type="HAMAP" id="MF_01148">
    <property type="entry name" value="Lnt"/>
    <property type="match status" value="1"/>
</dbReference>
<feature type="transmembrane region" description="Helical" evidence="8">
    <location>
        <begin position="103"/>
        <end position="126"/>
    </location>
</feature>
<comment type="function">
    <text evidence="8">Catalyzes the phospholipid dependent N-acylation of the N-terminal cysteine of apolipoprotein, the last step in lipoprotein maturation.</text>
</comment>
<evidence type="ECO:0000256" key="1">
    <source>
        <dbReference type="ARBA" id="ARBA00004651"/>
    </source>
</evidence>
<proteinExistence type="inferred from homology"/>
<feature type="transmembrane region" description="Helical" evidence="8">
    <location>
        <begin position="25"/>
        <end position="44"/>
    </location>
</feature>
<keyword evidence="2 8" id="KW-1003">Cell membrane</keyword>
<keyword evidence="4 8" id="KW-0812">Transmembrane</keyword>
<feature type="transmembrane region" description="Helical" evidence="8">
    <location>
        <begin position="508"/>
        <end position="529"/>
    </location>
</feature>
<keyword evidence="6 8" id="KW-0472">Membrane</keyword>
<evidence type="ECO:0000256" key="3">
    <source>
        <dbReference type="ARBA" id="ARBA00022679"/>
    </source>
</evidence>
<dbReference type="EC" id="2.3.1.269" evidence="8"/>
<dbReference type="Gene3D" id="3.60.110.10">
    <property type="entry name" value="Carbon-nitrogen hydrolase"/>
    <property type="match status" value="1"/>
</dbReference>
<feature type="transmembrane region" description="Helical" evidence="8">
    <location>
        <begin position="79"/>
        <end position="97"/>
    </location>
</feature>
<dbReference type="InterPro" id="IPR004563">
    <property type="entry name" value="Apolipo_AcylTrfase"/>
</dbReference>
<dbReference type="EMBL" id="JACZDF010000005">
    <property type="protein sequence ID" value="MBD9699946.1"/>
    <property type="molecule type" value="Genomic_DNA"/>
</dbReference>
<evidence type="ECO:0000256" key="5">
    <source>
        <dbReference type="ARBA" id="ARBA00022989"/>
    </source>
</evidence>
<dbReference type="InterPro" id="IPR045378">
    <property type="entry name" value="LNT_N"/>
</dbReference>
<organism evidence="11 12">
    <name type="scientific">Flavimobilis rhizosphaerae</name>
    <dbReference type="NCBI Taxonomy" id="2775421"/>
    <lineage>
        <taxon>Bacteria</taxon>
        <taxon>Bacillati</taxon>
        <taxon>Actinomycetota</taxon>
        <taxon>Actinomycetes</taxon>
        <taxon>Micrococcales</taxon>
        <taxon>Jonesiaceae</taxon>
        <taxon>Flavimobilis</taxon>
    </lineage>
</organism>
<dbReference type="Proteomes" id="UP000642107">
    <property type="component" value="Unassembled WGS sequence"/>
</dbReference>
<feature type="transmembrane region" description="Helical" evidence="8">
    <location>
        <begin position="180"/>
        <end position="204"/>
    </location>
</feature>
<comment type="pathway">
    <text evidence="8">Protein modification; lipoprotein biosynthesis (N-acyl transfer).</text>
</comment>
<evidence type="ECO:0000256" key="2">
    <source>
        <dbReference type="ARBA" id="ARBA00022475"/>
    </source>
</evidence>
<evidence type="ECO:0000313" key="12">
    <source>
        <dbReference type="Proteomes" id="UP000642107"/>
    </source>
</evidence>
<gene>
    <name evidence="8 11" type="primary">lnt</name>
    <name evidence="11" type="ORF">IGS67_10645</name>
</gene>
<feature type="transmembrane region" description="Helical" evidence="8">
    <location>
        <begin position="50"/>
        <end position="67"/>
    </location>
</feature>
<dbReference type="NCBIfam" id="TIGR00546">
    <property type="entry name" value="lnt"/>
    <property type="match status" value="1"/>
</dbReference>
<keyword evidence="7 8" id="KW-0012">Acyltransferase</keyword>
<feature type="domain" description="CN hydrolase" evidence="10">
    <location>
        <begin position="243"/>
        <end position="498"/>
    </location>
</feature>
<dbReference type="SUPFAM" id="SSF56317">
    <property type="entry name" value="Carbon-nitrogen hydrolase"/>
    <property type="match status" value="1"/>
</dbReference>
<dbReference type="PANTHER" id="PTHR38686">
    <property type="entry name" value="APOLIPOPROTEIN N-ACYLTRANSFERASE"/>
    <property type="match status" value="1"/>
</dbReference>
<dbReference type="PROSITE" id="PS50263">
    <property type="entry name" value="CN_HYDROLASE"/>
    <property type="match status" value="1"/>
</dbReference>
<dbReference type="CDD" id="cd07571">
    <property type="entry name" value="ALP_N-acyl_transferase"/>
    <property type="match status" value="1"/>
</dbReference>
<keyword evidence="5 8" id="KW-1133">Transmembrane helix</keyword>
<feature type="transmembrane region" description="Helical" evidence="8">
    <location>
        <begin position="138"/>
        <end position="160"/>
    </location>
</feature>
<comment type="catalytic activity">
    <reaction evidence="8">
        <text>N-terminal S-1,2-diacyl-sn-glyceryl-L-cysteinyl-[lipoprotein] + a glycerophospholipid = N-acyl-S-1,2-diacyl-sn-glyceryl-L-cysteinyl-[lipoprotein] + a 2-acyl-sn-glycero-3-phospholipid + H(+)</text>
        <dbReference type="Rhea" id="RHEA:48228"/>
        <dbReference type="Rhea" id="RHEA-COMP:14681"/>
        <dbReference type="Rhea" id="RHEA-COMP:14684"/>
        <dbReference type="ChEBI" id="CHEBI:15378"/>
        <dbReference type="ChEBI" id="CHEBI:136912"/>
        <dbReference type="ChEBI" id="CHEBI:140656"/>
        <dbReference type="ChEBI" id="CHEBI:140657"/>
        <dbReference type="ChEBI" id="CHEBI:140660"/>
        <dbReference type="EC" id="2.3.1.269"/>
    </reaction>
</comment>
<reference evidence="11 12" key="1">
    <citation type="submission" date="2020-09" db="EMBL/GenBank/DDBJ databases">
        <title>Flavimobilis rhizosphaerae sp. nov., isolated from rhizosphere soil of Spartina alterniflora.</title>
        <authorList>
            <person name="Hanqin C."/>
        </authorList>
    </citation>
    <scope>NUCLEOTIDE SEQUENCE [LARGE SCALE GENOMIC DNA]</scope>
    <source>
        <strain evidence="11 12">GY 10621</strain>
    </source>
</reference>
<comment type="similarity">
    <text evidence="8">Belongs to the CN hydrolase family. Apolipoprotein N-acyltransferase subfamily.</text>
</comment>
<evidence type="ECO:0000256" key="6">
    <source>
        <dbReference type="ARBA" id="ARBA00023136"/>
    </source>
</evidence>
<dbReference type="InterPro" id="IPR036526">
    <property type="entry name" value="C-N_Hydrolase_sf"/>
</dbReference>
<comment type="subcellular location">
    <subcellularLocation>
        <location evidence="1 8">Cell membrane</location>
        <topology evidence="1 8">Multi-pass membrane protein</topology>
    </subcellularLocation>
</comment>
<evidence type="ECO:0000256" key="4">
    <source>
        <dbReference type="ARBA" id="ARBA00022692"/>
    </source>
</evidence>
<evidence type="ECO:0000256" key="7">
    <source>
        <dbReference type="ARBA" id="ARBA00023315"/>
    </source>
</evidence>
<keyword evidence="3 8" id="KW-0808">Transferase</keyword>
<evidence type="ECO:0000256" key="8">
    <source>
        <dbReference type="HAMAP-Rule" id="MF_01148"/>
    </source>
</evidence>
<feature type="transmembrane region" description="Helical" evidence="8">
    <location>
        <begin position="216"/>
        <end position="235"/>
    </location>
</feature>